<dbReference type="AlphaFoldDB" id="K9PA29"/>
<dbReference type="STRING" id="292564.Cyagr_2485"/>
<dbReference type="InterPro" id="IPR006442">
    <property type="entry name" value="Antitoxin_Phd/YefM"/>
</dbReference>
<dbReference type="EMBL" id="CP003495">
    <property type="protein sequence ID" value="AFY29591.1"/>
    <property type="molecule type" value="Genomic_DNA"/>
</dbReference>
<dbReference type="Gene3D" id="3.40.1620.10">
    <property type="entry name" value="YefM-like domain"/>
    <property type="match status" value="1"/>
</dbReference>
<dbReference type="Pfam" id="PF02604">
    <property type="entry name" value="PhdYeFM_antitox"/>
    <property type="match status" value="1"/>
</dbReference>
<dbReference type="eggNOG" id="COG4118">
    <property type="taxonomic scope" value="Bacteria"/>
</dbReference>
<evidence type="ECO:0000256" key="1">
    <source>
        <dbReference type="ARBA" id="ARBA00009981"/>
    </source>
</evidence>
<organism evidence="3 4">
    <name type="scientific">Cyanobium gracile (strain ATCC 27147 / PCC 6307)</name>
    <dbReference type="NCBI Taxonomy" id="292564"/>
    <lineage>
        <taxon>Bacteria</taxon>
        <taxon>Bacillati</taxon>
        <taxon>Cyanobacteriota</taxon>
        <taxon>Cyanophyceae</taxon>
        <taxon>Synechococcales</taxon>
        <taxon>Prochlorococcaceae</taxon>
        <taxon>Cyanobium</taxon>
    </lineage>
</organism>
<sequence>MQGTISPPTLLPARLVARGGMYRRRVLANYCRGTAPREALKLVIAMTNTMRQVTVAEAKVQRSSLLDVVEQGQPVVITRRGKAIAELVPRQAVRDLLP</sequence>
<dbReference type="RefSeq" id="WP_015110029.1">
    <property type="nucleotide sequence ID" value="NC_019675.1"/>
</dbReference>
<accession>K9PA29</accession>
<comment type="function">
    <text evidence="2">Antitoxin component of a type II toxin-antitoxin (TA) system.</text>
</comment>
<evidence type="ECO:0000256" key="2">
    <source>
        <dbReference type="RuleBase" id="RU362080"/>
    </source>
</evidence>
<dbReference type="HOGENOM" id="CLU_2329035_0_0_3"/>
<gene>
    <name evidence="3" type="ordered locus">Cyagr_2485</name>
</gene>
<dbReference type="NCBIfam" id="TIGR01552">
    <property type="entry name" value="phd_fam"/>
    <property type="match status" value="1"/>
</dbReference>
<dbReference type="SUPFAM" id="SSF143120">
    <property type="entry name" value="YefM-like"/>
    <property type="match status" value="1"/>
</dbReference>
<dbReference type="KEGG" id="cgc:Cyagr_2485"/>
<dbReference type="Proteomes" id="UP000010388">
    <property type="component" value="Chromosome"/>
</dbReference>
<reference evidence="4" key="1">
    <citation type="journal article" date="2013" name="Proc. Natl. Acad. Sci. U.S.A.">
        <title>Improving the coverage of the cyanobacterial phylum using diversity-driven genome sequencing.</title>
        <authorList>
            <person name="Shih P.M."/>
            <person name="Wu D."/>
            <person name="Latifi A."/>
            <person name="Axen S.D."/>
            <person name="Fewer D.P."/>
            <person name="Talla E."/>
            <person name="Calteau A."/>
            <person name="Cai F."/>
            <person name="Tandeau de Marsac N."/>
            <person name="Rippka R."/>
            <person name="Herdman M."/>
            <person name="Sivonen K."/>
            <person name="Coursin T."/>
            <person name="Laurent T."/>
            <person name="Goodwin L."/>
            <person name="Nolan M."/>
            <person name="Davenport K.W."/>
            <person name="Han C.S."/>
            <person name="Rubin E.M."/>
            <person name="Eisen J.A."/>
            <person name="Woyke T."/>
            <person name="Gugger M."/>
            <person name="Kerfeld C.A."/>
        </authorList>
    </citation>
    <scope>NUCLEOTIDE SEQUENCE [LARGE SCALE GENOMIC DNA]</scope>
    <source>
        <strain evidence="4">ATCC 27147 / PCC 6307</strain>
    </source>
</reference>
<dbReference type="InterPro" id="IPR036165">
    <property type="entry name" value="YefM-like_sf"/>
</dbReference>
<evidence type="ECO:0000313" key="4">
    <source>
        <dbReference type="Proteomes" id="UP000010388"/>
    </source>
</evidence>
<evidence type="ECO:0000313" key="3">
    <source>
        <dbReference type="EMBL" id="AFY29591.1"/>
    </source>
</evidence>
<protein>
    <recommendedName>
        <fullName evidence="2">Antitoxin</fullName>
    </recommendedName>
</protein>
<proteinExistence type="inferred from homology"/>
<name>K9PA29_CYAGP</name>
<comment type="similarity">
    <text evidence="1 2">Belongs to the phD/YefM antitoxin family.</text>
</comment>